<comment type="cofactor">
    <cofactor evidence="2">
        <name>Fe cation</name>
        <dbReference type="ChEBI" id="CHEBI:24875"/>
    </cofactor>
    <text evidence="2">Binds 1 Fe cation per subunit.</text>
</comment>
<dbReference type="InterPro" id="IPR014710">
    <property type="entry name" value="RmlC-like_jellyroll"/>
</dbReference>
<dbReference type="Proteomes" id="UP000265509">
    <property type="component" value="Unassembled WGS sequence"/>
</dbReference>
<dbReference type="Gene3D" id="2.60.120.10">
    <property type="entry name" value="Jelly Rolls"/>
    <property type="match status" value="2"/>
</dbReference>
<dbReference type="SUPFAM" id="SSF51182">
    <property type="entry name" value="RmlC-like cupins"/>
    <property type="match status" value="1"/>
</dbReference>
<dbReference type="InterPro" id="IPR011051">
    <property type="entry name" value="RmlC_Cupin_sf"/>
</dbReference>
<dbReference type="InterPro" id="IPR003829">
    <property type="entry name" value="Pirin_N_dom"/>
</dbReference>
<keyword evidence="2" id="KW-0479">Metal-binding</keyword>
<feature type="domain" description="Pirin C-terminal" evidence="5">
    <location>
        <begin position="175"/>
        <end position="271"/>
    </location>
</feature>
<dbReference type="Pfam" id="PF05726">
    <property type="entry name" value="Pirin_C"/>
    <property type="match status" value="1"/>
</dbReference>
<dbReference type="InterPro" id="IPR008778">
    <property type="entry name" value="Pirin_C_dom"/>
</dbReference>
<feature type="binding site" evidence="2">
    <location>
        <position position="103"/>
    </location>
    <ligand>
        <name>Fe cation</name>
        <dbReference type="ChEBI" id="CHEBI:24875"/>
    </ligand>
</feature>
<dbReference type="CDD" id="cd02247">
    <property type="entry name" value="cupin_pirin_C"/>
    <property type="match status" value="1"/>
</dbReference>
<sequence length="273" mass="29511">MNTRKLVQVLDARPSSDGDGVKIRRIAGQQAMRIMNPFLLLDEIRSEEGADYVGGFPSHPHRGFETITYMLEGAMRHRDHMGNEGVIASGDVQWMTAGRGVIHSEMPEQEDGLLHGFQLWLNLPAARKMEPAAYQEISREQIPLIPLDGGSLRLIAGNFGGSTGPVDSGSTEASYMDLSLQANASVEIPVNSEHNAIVLVFEGATRELGAGQMGVYRGGDSIVLATAGQAARMLVLAGAPIDEPIAHYGPFVMNTSEEIEQAIRDYNEGRLVA</sequence>
<accession>A0A3L7E285</accession>
<proteinExistence type="inferred from homology"/>
<dbReference type="RefSeq" id="WP_117951932.1">
    <property type="nucleotide sequence ID" value="NZ_QRAN01000001.1"/>
</dbReference>
<dbReference type="Pfam" id="PF02678">
    <property type="entry name" value="Pirin"/>
    <property type="match status" value="1"/>
</dbReference>
<evidence type="ECO:0000259" key="5">
    <source>
        <dbReference type="Pfam" id="PF05726"/>
    </source>
</evidence>
<evidence type="ECO:0000256" key="1">
    <source>
        <dbReference type="ARBA" id="ARBA00008416"/>
    </source>
</evidence>
<evidence type="ECO:0000259" key="4">
    <source>
        <dbReference type="Pfam" id="PF02678"/>
    </source>
</evidence>
<keyword evidence="2" id="KW-0408">Iron</keyword>
<evidence type="ECO:0000256" key="3">
    <source>
        <dbReference type="RuleBase" id="RU003457"/>
    </source>
</evidence>
<feature type="binding site" evidence="2">
    <location>
        <position position="105"/>
    </location>
    <ligand>
        <name>Fe cation</name>
        <dbReference type="ChEBI" id="CHEBI:24875"/>
    </ligand>
</feature>
<dbReference type="CDD" id="cd02909">
    <property type="entry name" value="cupin_pirin_N"/>
    <property type="match status" value="1"/>
</dbReference>
<organism evidence="6 7">
    <name type="scientific">Seongchinamella sediminis</name>
    <dbReference type="NCBI Taxonomy" id="2283635"/>
    <lineage>
        <taxon>Bacteria</taxon>
        <taxon>Pseudomonadati</taxon>
        <taxon>Pseudomonadota</taxon>
        <taxon>Gammaproteobacteria</taxon>
        <taxon>Cellvibrionales</taxon>
        <taxon>Halieaceae</taxon>
        <taxon>Seongchinamella</taxon>
    </lineage>
</organism>
<gene>
    <name evidence="6" type="ORF">DWB85_00180</name>
</gene>
<comment type="caution">
    <text evidence="6">The sequence shown here is derived from an EMBL/GenBank/DDBJ whole genome shotgun (WGS) entry which is preliminary data.</text>
</comment>
<dbReference type="PIRSF" id="PIRSF006232">
    <property type="entry name" value="Pirin"/>
    <property type="match status" value="1"/>
</dbReference>
<feature type="binding site" evidence="2">
    <location>
        <position position="61"/>
    </location>
    <ligand>
        <name>Fe cation</name>
        <dbReference type="ChEBI" id="CHEBI:24875"/>
    </ligand>
</feature>
<dbReference type="OrthoDB" id="9780903at2"/>
<keyword evidence="7" id="KW-1185">Reference proteome</keyword>
<dbReference type="AlphaFoldDB" id="A0A3L7E285"/>
<evidence type="ECO:0000313" key="6">
    <source>
        <dbReference type="EMBL" id="RLQ23614.1"/>
    </source>
</evidence>
<reference evidence="6 7" key="1">
    <citation type="submission" date="2018-07" db="EMBL/GenBank/DDBJ databases">
        <title>Halioglobus sp. genome submission.</title>
        <authorList>
            <person name="Ye M.-Q."/>
            <person name="Du Z.-J."/>
        </authorList>
    </citation>
    <scope>NUCLEOTIDE SEQUENCE [LARGE SCALE GENOMIC DNA]</scope>
    <source>
        <strain evidence="6 7">U0301</strain>
    </source>
</reference>
<dbReference type="PANTHER" id="PTHR13903:SF8">
    <property type="entry name" value="PIRIN"/>
    <property type="match status" value="1"/>
</dbReference>
<feature type="binding site" evidence="2">
    <location>
        <position position="59"/>
    </location>
    <ligand>
        <name>Fe cation</name>
        <dbReference type="ChEBI" id="CHEBI:24875"/>
    </ligand>
</feature>
<comment type="similarity">
    <text evidence="1 3">Belongs to the pirin family.</text>
</comment>
<name>A0A3L7E285_9GAMM</name>
<feature type="domain" description="Pirin N-terminal" evidence="4">
    <location>
        <begin position="22"/>
        <end position="121"/>
    </location>
</feature>
<dbReference type="EMBL" id="QRAN01000001">
    <property type="protein sequence ID" value="RLQ23614.1"/>
    <property type="molecule type" value="Genomic_DNA"/>
</dbReference>
<protein>
    <submittedName>
        <fullName evidence="6">Pirin family protein</fullName>
    </submittedName>
</protein>
<dbReference type="InterPro" id="IPR012093">
    <property type="entry name" value="Pirin"/>
</dbReference>
<dbReference type="PANTHER" id="PTHR13903">
    <property type="entry name" value="PIRIN-RELATED"/>
    <property type="match status" value="1"/>
</dbReference>
<evidence type="ECO:0000256" key="2">
    <source>
        <dbReference type="PIRSR" id="PIRSR006232-1"/>
    </source>
</evidence>
<evidence type="ECO:0000313" key="7">
    <source>
        <dbReference type="Proteomes" id="UP000265509"/>
    </source>
</evidence>
<dbReference type="GO" id="GO:0046872">
    <property type="term" value="F:metal ion binding"/>
    <property type="evidence" value="ECO:0007669"/>
    <property type="project" value="UniProtKB-KW"/>
</dbReference>